<evidence type="ECO:0000313" key="2">
    <source>
        <dbReference type="EMBL" id="MCY1074245.1"/>
    </source>
</evidence>
<evidence type="ECO:0000256" key="1">
    <source>
        <dbReference type="SAM" id="MobiDB-lite"/>
    </source>
</evidence>
<dbReference type="RefSeq" id="WP_267533221.1">
    <property type="nucleotide sequence ID" value="NZ_JAPNKA010000001.1"/>
</dbReference>
<name>A0ABT3ZXW4_9BACT</name>
<dbReference type="Proteomes" id="UP001207654">
    <property type="component" value="Unassembled WGS sequence"/>
</dbReference>
<keyword evidence="3" id="KW-1185">Reference proteome</keyword>
<gene>
    <name evidence="2" type="ORF">OV287_07080</name>
</gene>
<sequence>MIPWDALFGTGAPAPTEARRSGRLAPLSSEALRRQLLAAEETGQRGEELFGAWLASMGHEEGDFTWISETHARSAYDYEVHSARWLDGTPKVFIDVKTTRGPFDRQIHLSISELRFAAETGSYRIARLYKIDGETPKLRILSGVQPVAARILERLEALPEGVTVVSLQLDPGLFEVELRTTLPSRRVPGGHEKKQGGNTGHVWSASLPARVLQLMRMGASTSRPGWAPRSCPPGAP</sequence>
<reference evidence="2 3" key="1">
    <citation type="submission" date="2022-11" db="EMBL/GenBank/DDBJ databases">
        <title>Minimal conservation of predation-associated metabolite biosynthetic gene clusters underscores biosynthetic potential of Myxococcota including descriptions for ten novel species: Archangium lansinium sp. nov., Myxococcus landrumus sp. nov., Nannocystis bai.</title>
        <authorList>
            <person name="Ahearne A."/>
            <person name="Stevens C."/>
            <person name="Phillips K."/>
        </authorList>
    </citation>
    <scope>NUCLEOTIDE SEQUENCE [LARGE SCALE GENOMIC DNA]</scope>
    <source>
        <strain evidence="2 3">MIWBW</strain>
    </source>
</reference>
<proteinExistence type="predicted"/>
<dbReference type="EMBL" id="JAPNKA010000001">
    <property type="protein sequence ID" value="MCY1074245.1"/>
    <property type="molecule type" value="Genomic_DNA"/>
</dbReference>
<evidence type="ECO:0000313" key="3">
    <source>
        <dbReference type="Proteomes" id="UP001207654"/>
    </source>
</evidence>
<organism evidence="2 3">
    <name type="scientific">Archangium lansingense</name>
    <dbReference type="NCBI Taxonomy" id="2995310"/>
    <lineage>
        <taxon>Bacteria</taxon>
        <taxon>Pseudomonadati</taxon>
        <taxon>Myxococcota</taxon>
        <taxon>Myxococcia</taxon>
        <taxon>Myxococcales</taxon>
        <taxon>Cystobacterineae</taxon>
        <taxon>Archangiaceae</taxon>
        <taxon>Archangium</taxon>
    </lineage>
</organism>
<protein>
    <submittedName>
        <fullName evidence="2">DUF3883 domain-containing protein</fullName>
    </submittedName>
</protein>
<feature type="region of interest" description="Disordered" evidence="1">
    <location>
        <begin position="1"/>
        <end position="23"/>
    </location>
</feature>
<accession>A0ABT3ZXW4</accession>
<comment type="caution">
    <text evidence="2">The sequence shown here is derived from an EMBL/GenBank/DDBJ whole genome shotgun (WGS) entry which is preliminary data.</text>
</comment>